<evidence type="ECO:0000256" key="2">
    <source>
        <dbReference type="ARBA" id="ARBA00022670"/>
    </source>
</evidence>
<evidence type="ECO:0000259" key="11">
    <source>
        <dbReference type="Pfam" id="PF06280"/>
    </source>
</evidence>
<keyword evidence="5 7" id="KW-0720">Serine protease</keyword>
<dbReference type="Proteomes" id="UP000193467">
    <property type="component" value="Unassembled WGS sequence"/>
</dbReference>
<dbReference type="InterPro" id="IPR015500">
    <property type="entry name" value="Peptidase_S8_subtilisin-rel"/>
</dbReference>
<comment type="similarity">
    <text evidence="1 7 8">Belongs to the peptidase S8 family.</text>
</comment>
<evidence type="ECO:0000259" key="10">
    <source>
        <dbReference type="Pfam" id="PF00082"/>
    </source>
</evidence>
<dbReference type="InterPro" id="IPR050131">
    <property type="entry name" value="Peptidase_S8_subtilisin-like"/>
</dbReference>
<keyword evidence="2 7" id="KW-0645">Protease</keyword>
<evidence type="ECO:0000313" key="13">
    <source>
        <dbReference type="Proteomes" id="UP000193467"/>
    </source>
</evidence>
<dbReference type="InParanoid" id="A0A1Y2DM99"/>
<keyword evidence="4 7" id="KW-0378">Hydrolase</keyword>
<reference evidence="12 13" key="1">
    <citation type="submission" date="2016-07" db="EMBL/GenBank/DDBJ databases">
        <title>Pervasive Adenine N6-methylation of Active Genes in Fungi.</title>
        <authorList>
            <consortium name="DOE Joint Genome Institute"/>
            <person name="Mondo S.J."/>
            <person name="Dannebaum R.O."/>
            <person name="Kuo R.C."/>
            <person name="Labutti K."/>
            <person name="Haridas S."/>
            <person name="Kuo A."/>
            <person name="Salamov A."/>
            <person name="Ahrendt S.R."/>
            <person name="Lipzen A."/>
            <person name="Sullivan W."/>
            <person name="Andreopoulos W.B."/>
            <person name="Clum A."/>
            <person name="Lindquist E."/>
            <person name="Daum C."/>
            <person name="Ramamoorthy G.K."/>
            <person name="Gryganskyi A."/>
            <person name="Culley D."/>
            <person name="Magnuson J.K."/>
            <person name="James T.Y."/>
            <person name="O'Malley M.A."/>
            <person name="Stajich J.E."/>
            <person name="Spatafora J.W."/>
            <person name="Visel A."/>
            <person name="Grigoriev I.V."/>
        </authorList>
    </citation>
    <scope>NUCLEOTIDE SEQUENCE [LARGE SCALE GENOMIC DNA]</scope>
    <source>
        <strain evidence="12 13">62-1032</strain>
    </source>
</reference>
<dbReference type="OrthoDB" id="206201at2759"/>
<evidence type="ECO:0000256" key="1">
    <source>
        <dbReference type="ARBA" id="ARBA00011073"/>
    </source>
</evidence>
<protein>
    <submittedName>
        <fullName evidence="12">Peptidase S8/S53 domain-containing protein</fullName>
    </submittedName>
</protein>
<feature type="active site" description="Charge relay system" evidence="6 7">
    <location>
        <position position="530"/>
    </location>
</feature>
<dbReference type="InterPro" id="IPR010435">
    <property type="entry name" value="C5a/SBT2-like_Fn3"/>
</dbReference>
<feature type="domain" description="Peptidase S8/S53" evidence="10">
    <location>
        <begin position="136"/>
        <end position="571"/>
    </location>
</feature>
<evidence type="ECO:0000256" key="9">
    <source>
        <dbReference type="SAM" id="SignalP"/>
    </source>
</evidence>
<feature type="chain" id="PRO_5012960226" evidence="9">
    <location>
        <begin position="20"/>
        <end position="893"/>
    </location>
</feature>
<comment type="caution">
    <text evidence="12">The sequence shown here is derived from an EMBL/GenBank/DDBJ whole genome shotgun (WGS) entry which is preliminary data.</text>
</comment>
<dbReference type="EMBL" id="MCGR01000074">
    <property type="protein sequence ID" value="ORY60387.1"/>
    <property type="molecule type" value="Genomic_DNA"/>
</dbReference>
<dbReference type="Gene3D" id="2.60.40.10">
    <property type="entry name" value="Immunoglobulins"/>
    <property type="match status" value="1"/>
</dbReference>
<dbReference type="PROSITE" id="PS00136">
    <property type="entry name" value="SUBTILASE_ASP"/>
    <property type="match status" value="1"/>
</dbReference>
<dbReference type="Pfam" id="PF06280">
    <property type="entry name" value="fn3_5"/>
    <property type="match status" value="1"/>
</dbReference>
<gene>
    <name evidence="12" type="ORF">BCR35DRAFT_335011</name>
</gene>
<evidence type="ECO:0000256" key="8">
    <source>
        <dbReference type="RuleBase" id="RU003355"/>
    </source>
</evidence>
<evidence type="ECO:0000256" key="4">
    <source>
        <dbReference type="ARBA" id="ARBA00022801"/>
    </source>
</evidence>
<dbReference type="PANTHER" id="PTHR43806:SF66">
    <property type="entry name" value="SERIN ENDOPEPTIDASE"/>
    <property type="match status" value="1"/>
</dbReference>
<dbReference type="GO" id="GO:0016020">
    <property type="term" value="C:membrane"/>
    <property type="evidence" value="ECO:0007669"/>
    <property type="project" value="InterPro"/>
</dbReference>
<sequence length="893" mass="94859">MRLTSAGLLSALATSFVQALIVPDQYIVQLSPNHTHEALWEHLERRGAAHYVHHRFEERDIFHGAAIELADASHLLSFDGAINVWPVEDIPRPPPVRGNTGKYTTPKKLGGLSLVGSNAPKITNQATQLAASGITGKGISVAIIDTGLDYTHPLLGLYGAEKKSCFGLTCKVTKGYDFSGKDNTVKTTADSNPFDDCTDLDEGNHATFVAGVIAANAGSYDSMNGVAPAVKLLSYRVFPCKGSTSNAYIIAAISKAVSDGAQIINLSLGGASGWSTTPQQVAVNAAVAKGVAVFVAMANDGREGATYASSPGSSTGGMNIGAYGNLVMPEWRAEQPSYGPGTGSSYGYWAQEYIGTAAGDQFQVFQPELLGSGCPSITPSAWINPANVMLVQLPTSCSYSTFFASLKTAGADIVLGYLPSGAAALSRPADVSYFATQAGLRFGLLKSYSDGQRLISDISSAPDGFVMQFPTEVARPWIVKESTSSRMTDFSSIGPTWDLQGVAGLSAGGGDIASLLPVNKGSFGIMDGTSFSTPYVAGCAALFYEARASLGTARLARMKQAFIATAIPIYRTTTALAPLVQAGAGRIAVWDAVRARTFLSPSYINLGDLGTQTKTITVENTGTKTVKYTVTHRGASDLELYPSNSPNPNTQPLVYGSSGLITYITPPSFSIAPGKKATFTFKWQVPAAVQKKHTSYSGFIQLASNDGLPSVRVPYSGVIGKMKTLQVLDRSSSLTGVTLPAAVLTYKPSLLASPLNTSYSLTLNSGDLAPANQVYYNYDYARPAIVYRRLAGTSTERWEVIYATSEKVYGHLPGSGPRDDSWSPRTPWKVGDRNFEYLEWDGVYKSGGVVNVPEVTKVAKGPCRLRLRVLKPGGTKSVAADWEVWTSPILNYQ</sequence>
<dbReference type="InterPro" id="IPR013783">
    <property type="entry name" value="Ig-like_fold"/>
</dbReference>
<dbReference type="GO" id="GO:0006508">
    <property type="term" value="P:proteolysis"/>
    <property type="evidence" value="ECO:0007669"/>
    <property type="project" value="UniProtKB-KW"/>
</dbReference>
<evidence type="ECO:0000313" key="12">
    <source>
        <dbReference type="EMBL" id="ORY60387.1"/>
    </source>
</evidence>
<dbReference type="PRINTS" id="PR00723">
    <property type="entry name" value="SUBTILISIN"/>
</dbReference>
<feature type="domain" description="C5a peptidase/Subtilisin-like protease SBT2-like Fn3-like" evidence="11">
    <location>
        <begin position="605"/>
        <end position="715"/>
    </location>
</feature>
<dbReference type="SUPFAM" id="SSF52743">
    <property type="entry name" value="Subtilisin-like"/>
    <property type="match status" value="1"/>
</dbReference>
<evidence type="ECO:0000256" key="7">
    <source>
        <dbReference type="PROSITE-ProRule" id="PRU01240"/>
    </source>
</evidence>
<name>A0A1Y2DM99_9BASI</name>
<proteinExistence type="inferred from homology"/>
<dbReference type="GO" id="GO:0005615">
    <property type="term" value="C:extracellular space"/>
    <property type="evidence" value="ECO:0007669"/>
    <property type="project" value="TreeGrafter"/>
</dbReference>
<dbReference type="InterPro" id="IPR023827">
    <property type="entry name" value="Peptidase_S8_Asp-AS"/>
</dbReference>
<feature type="active site" description="Charge relay system" evidence="6 7">
    <location>
        <position position="205"/>
    </location>
</feature>
<dbReference type="PROSITE" id="PS51892">
    <property type="entry name" value="SUBTILASE"/>
    <property type="match status" value="1"/>
</dbReference>
<dbReference type="InterPro" id="IPR036852">
    <property type="entry name" value="Peptidase_S8/S53_dom_sf"/>
</dbReference>
<evidence type="ECO:0000256" key="3">
    <source>
        <dbReference type="ARBA" id="ARBA00022729"/>
    </source>
</evidence>
<keyword evidence="13" id="KW-1185">Reference proteome</keyword>
<accession>A0A1Y2DM99</accession>
<feature type="active site" description="Charge relay system" evidence="6 7">
    <location>
        <position position="145"/>
    </location>
</feature>
<dbReference type="Gene3D" id="3.40.50.200">
    <property type="entry name" value="Peptidase S8/S53 domain"/>
    <property type="match status" value="2"/>
</dbReference>
<evidence type="ECO:0000256" key="6">
    <source>
        <dbReference type="PIRSR" id="PIRSR615500-1"/>
    </source>
</evidence>
<dbReference type="PROSITE" id="PS00138">
    <property type="entry name" value="SUBTILASE_SER"/>
    <property type="match status" value="1"/>
</dbReference>
<dbReference type="InterPro" id="IPR023828">
    <property type="entry name" value="Peptidase_S8_Ser-AS"/>
</dbReference>
<evidence type="ECO:0000256" key="5">
    <source>
        <dbReference type="ARBA" id="ARBA00022825"/>
    </source>
</evidence>
<dbReference type="PANTHER" id="PTHR43806">
    <property type="entry name" value="PEPTIDASE S8"/>
    <property type="match status" value="1"/>
</dbReference>
<dbReference type="Pfam" id="PF00082">
    <property type="entry name" value="Peptidase_S8"/>
    <property type="match status" value="1"/>
</dbReference>
<organism evidence="12 13">
    <name type="scientific">Leucosporidium creatinivorum</name>
    <dbReference type="NCBI Taxonomy" id="106004"/>
    <lineage>
        <taxon>Eukaryota</taxon>
        <taxon>Fungi</taxon>
        <taxon>Dikarya</taxon>
        <taxon>Basidiomycota</taxon>
        <taxon>Pucciniomycotina</taxon>
        <taxon>Microbotryomycetes</taxon>
        <taxon>Leucosporidiales</taxon>
        <taxon>Leucosporidium</taxon>
    </lineage>
</organism>
<feature type="signal peptide" evidence="9">
    <location>
        <begin position="1"/>
        <end position="19"/>
    </location>
</feature>
<dbReference type="InterPro" id="IPR000209">
    <property type="entry name" value="Peptidase_S8/S53_dom"/>
</dbReference>
<keyword evidence="3 9" id="KW-0732">Signal</keyword>
<dbReference type="STRING" id="106004.A0A1Y2DM99"/>
<dbReference type="AlphaFoldDB" id="A0A1Y2DM99"/>
<dbReference type="GO" id="GO:0004252">
    <property type="term" value="F:serine-type endopeptidase activity"/>
    <property type="evidence" value="ECO:0007669"/>
    <property type="project" value="UniProtKB-UniRule"/>
</dbReference>